<organism evidence="2 3">
    <name type="scientific">Rhipicephalus microplus</name>
    <name type="common">Cattle tick</name>
    <name type="synonym">Boophilus microplus</name>
    <dbReference type="NCBI Taxonomy" id="6941"/>
    <lineage>
        <taxon>Eukaryota</taxon>
        <taxon>Metazoa</taxon>
        <taxon>Ecdysozoa</taxon>
        <taxon>Arthropoda</taxon>
        <taxon>Chelicerata</taxon>
        <taxon>Arachnida</taxon>
        <taxon>Acari</taxon>
        <taxon>Parasitiformes</taxon>
        <taxon>Ixodida</taxon>
        <taxon>Ixodoidea</taxon>
        <taxon>Ixodidae</taxon>
        <taxon>Rhipicephalinae</taxon>
        <taxon>Rhipicephalus</taxon>
        <taxon>Boophilus</taxon>
    </lineage>
</organism>
<evidence type="ECO:0000313" key="2">
    <source>
        <dbReference type="EMBL" id="KAH8034068.1"/>
    </source>
</evidence>
<sequence length="126" mass="14811">MTALPEDHACEPKCKLCGKGHLTVDQKCKEVFRTPYTIKKWQWEAWRQMKEEEQNAKDAEEQTSRQEEIQERSRSRSKHRSGLRGRAASFPRLSKRWEEKPPLMTGLVTDFHQCCPQQCETHVAEP</sequence>
<gene>
    <name evidence="2" type="ORF">HPB51_019423</name>
</gene>
<feature type="compositionally biased region" description="Basic and acidic residues" evidence="1">
    <location>
        <begin position="50"/>
        <end position="74"/>
    </location>
</feature>
<evidence type="ECO:0000256" key="1">
    <source>
        <dbReference type="SAM" id="MobiDB-lite"/>
    </source>
</evidence>
<reference evidence="2" key="2">
    <citation type="submission" date="2021-09" db="EMBL/GenBank/DDBJ databases">
        <authorList>
            <person name="Jia N."/>
            <person name="Wang J."/>
            <person name="Shi W."/>
            <person name="Du L."/>
            <person name="Sun Y."/>
            <person name="Zhan W."/>
            <person name="Jiang J."/>
            <person name="Wang Q."/>
            <person name="Zhang B."/>
            <person name="Ji P."/>
            <person name="Sakyi L.B."/>
            <person name="Cui X."/>
            <person name="Yuan T."/>
            <person name="Jiang B."/>
            <person name="Yang W."/>
            <person name="Lam T.T.-Y."/>
            <person name="Chang Q."/>
            <person name="Ding S."/>
            <person name="Wang X."/>
            <person name="Zhu J."/>
            <person name="Ruan X."/>
            <person name="Zhao L."/>
            <person name="Wei J."/>
            <person name="Que T."/>
            <person name="Du C."/>
            <person name="Cheng J."/>
            <person name="Dai P."/>
            <person name="Han X."/>
            <person name="Huang E."/>
            <person name="Gao Y."/>
            <person name="Liu J."/>
            <person name="Shao H."/>
            <person name="Ye R."/>
            <person name="Li L."/>
            <person name="Wei W."/>
            <person name="Wang X."/>
            <person name="Wang C."/>
            <person name="Huo Q."/>
            <person name="Li W."/>
            <person name="Guo W."/>
            <person name="Chen H."/>
            <person name="Chen S."/>
            <person name="Zhou L."/>
            <person name="Zhou L."/>
            <person name="Ni X."/>
            <person name="Tian J."/>
            <person name="Zhou Y."/>
            <person name="Sheng Y."/>
            <person name="Liu T."/>
            <person name="Pan Y."/>
            <person name="Xia L."/>
            <person name="Li J."/>
            <person name="Zhao F."/>
            <person name="Cao W."/>
        </authorList>
    </citation>
    <scope>NUCLEOTIDE SEQUENCE</scope>
    <source>
        <strain evidence="2">Rmic-2018</strain>
        <tissue evidence="2">Larvae</tissue>
    </source>
</reference>
<reference evidence="2" key="1">
    <citation type="journal article" date="2020" name="Cell">
        <title>Large-Scale Comparative Analyses of Tick Genomes Elucidate Their Genetic Diversity and Vector Capacities.</title>
        <authorList>
            <consortium name="Tick Genome and Microbiome Consortium (TIGMIC)"/>
            <person name="Jia N."/>
            <person name="Wang J."/>
            <person name="Shi W."/>
            <person name="Du L."/>
            <person name="Sun Y."/>
            <person name="Zhan W."/>
            <person name="Jiang J.F."/>
            <person name="Wang Q."/>
            <person name="Zhang B."/>
            <person name="Ji P."/>
            <person name="Bell-Sakyi L."/>
            <person name="Cui X.M."/>
            <person name="Yuan T.T."/>
            <person name="Jiang B.G."/>
            <person name="Yang W.F."/>
            <person name="Lam T.T."/>
            <person name="Chang Q.C."/>
            <person name="Ding S.J."/>
            <person name="Wang X.J."/>
            <person name="Zhu J.G."/>
            <person name="Ruan X.D."/>
            <person name="Zhao L."/>
            <person name="Wei J.T."/>
            <person name="Ye R.Z."/>
            <person name="Que T.C."/>
            <person name="Du C.H."/>
            <person name="Zhou Y.H."/>
            <person name="Cheng J.X."/>
            <person name="Dai P.F."/>
            <person name="Guo W.B."/>
            <person name="Han X.H."/>
            <person name="Huang E.J."/>
            <person name="Li L.F."/>
            <person name="Wei W."/>
            <person name="Gao Y.C."/>
            <person name="Liu J.Z."/>
            <person name="Shao H.Z."/>
            <person name="Wang X."/>
            <person name="Wang C.C."/>
            <person name="Yang T.C."/>
            <person name="Huo Q.B."/>
            <person name="Li W."/>
            <person name="Chen H.Y."/>
            <person name="Chen S.E."/>
            <person name="Zhou L.G."/>
            <person name="Ni X.B."/>
            <person name="Tian J.H."/>
            <person name="Sheng Y."/>
            <person name="Liu T."/>
            <person name="Pan Y.S."/>
            <person name="Xia L.Y."/>
            <person name="Li J."/>
            <person name="Zhao F."/>
            <person name="Cao W.C."/>
        </authorList>
    </citation>
    <scope>NUCLEOTIDE SEQUENCE</scope>
    <source>
        <strain evidence="2">Rmic-2018</strain>
    </source>
</reference>
<protein>
    <submittedName>
        <fullName evidence="2">Uncharacterized protein</fullName>
    </submittedName>
</protein>
<proteinExistence type="predicted"/>
<comment type="caution">
    <text evidence="2">The sequence shown here is derived from an EMBL/GenBank/DDBJ whole genome shotgun (WGS) entry which is preliminary data.</text>
</comment>
<feature type="region of interest" description="Disordered" evidence="1">
    <location>
        <begin position="50"/>
        <end position="97"/>
    </location>
</feature>
<dbReference type="Proteomes" id="UP000821866">
    <property type="component" value="Chromosome 2"/>
</dbReference>
<name>A0A9J6EIZ0_RHIMP</name>
<dbReference type="EMBL" id="JABSTU010000004">
    <property type="protein sequence ID" value="KAH8034068.1"/>
    <property type="molecule type" value="Genomic_DNA"/>
</dbReference>
<evidence type="ECO:0000313" key="3">
    <source>
        <dbReference type="Proteomes" id="UP000821866"/>
    </source>
</evidence>
<accession>A0A9J6EIZ0</accession>
<keyword evidence="3" id="KW-1185">Reference proteome</keyword>
<dbReference type="AlphaFoldDB" id="A0A9J6EIZ0"/>